<organism evidence="4 5">
    <name type="scientific">Planifilum fulgidum</name>
    <dbReference type="NCBI Taxonomy" id="201973"/>
    <lineage>
        <taxon>Bacteria</taxon>
        <taxon>Bacillati</taxon>
        <taxon>Bacillota</taxon>
        <taxon>Bacilli</taxon>
        <taxon>Bacillales</taxon>
        <taxon>Thermoactinomycetaceae</taxon>
        <taxon>Planifilum</taxon>
    </lineage>
</organism>
<dbReference type="PANTHER" id="PTHR43420">
    <property type="entry name" value="ACETYLTRANSFERASE"/>
    <property type="match status" value="1"/>
</dbReference>
<evidence type="ECO:0000259" key="3">
    <source>
        <dbReference type="PROSITE" id="PS51186"/>
    </source>
</evidence>
<accession>A0A1I2MQS6</accession>
<dbReference type="InterPro" id="IPR016181">
    <property type="entry name" value="Acyl_CoA_acyltransferase"/>
</dbReference>
<evidence type="ECO:0000256" key="2">
    <source>
        <dbReference type="ARBA" id="ARBA00023315"/>
    </source>
</evidence>
<keyword evidence="2" id="KW-0012">Acyltransferase</keyword>
<gene>
    <name evidence="4" type="ORF">SAMN04488025_108102</name>
</gene>
<dbReference type="STRING" id="201973.SAMN04488025_108102"/>
<dbReference type="CDD" id="cd04301">
    <property type="entry name" value="NAT_SF"/>
    <property type="match status" value="1"/>
</dbReference>
<keyword evidence="4" id="KW-0687">Ribonucleoprotein</keyword>
<reference evidence="4 5" key="1">
    <citation type="submission" date="2016-10" db="EMBL/GenBank/DDBJ databases">
        <authorList>
            <person name="de Groot N.N."/>
        </authorList>
    </citation>
    <scope>NUCLEOTIDE SEQUENCE [LARGE SCALE GENOMIC DNA]</scope>
    <source>
        <strain evidence="4 5">DSM 44945</strain>
    </source>
</reference>
<dbReference type="SUPFAM" id="SSF55729">
    <property type="entry name" value="Acyl-CoA N-acyltransferases (Nat)"/>
    <property type="match status" value="1"/>
</dbReference>
<evidence type="ECO:0000256" key="1">
    <source>
        <dbReference type="ARBA" id="ARBA00022679"/>
    </source>
</evidence>
<name>A0A1I2MQS6_9BACL</name>
<evidence type="ECO:0000313" key="4">
    <source>
        <dbReference type="EMBL" id="SFF91481.1"/>
    </source>
</evidence>
<dbReference type="PROSITE" id="PS51186">
    <property type="entry name" value="GNAT"/>
    <property type="match status" value="1"/>
</dbReference>
<dbReference type="OrthoDB" id="9799092at2"/>
<feature type="domain" description="N-acetyltransferase" evidence="3">
    <location>
        <begin position="1"/>
        <end position="163"/>
    </location>
</feature>
<dbReference type="Proteomes" id="UP000198661">
    <property type="component" value="Unassembled WGS sequence"/>
</dbReference>
<dbReference type="InterPro" id="IPR000182">
    <property type="entry name" value="GNAT_dom"/>
</dbReference>
<keyword evidence="5" id="KW-1185">Reference proteome</keyword>
<dbReference type="AlphaFoldDB" id="A0A1I2MQS6"/>
<dbReference type="InterPro" id="IPR050680">
    <property type="entry name" value="YpeA/RimI_acetyltransf"/>
</dbReference>
<evidence type="ECO:0000313" key="5">
    <source>
        <dbReference type="Proteomes" id="UP000198661"/>
    </source>
</evidence>
<dbReference type="PANTHER" id="PTHR43420:SF47">
    <property type="entry name" value="N-ACETYLTRANSFERASE DOMAIN-CONTAINING PROTEIN"/>
    <property type="match status" value="1"/>
</dbReference>
<keyword evidence="4" id="KW-0689">Ribosomal protein</keyword>
<proteinExistence type="predicted"/>
<dbReference type="RefSeq" id="WP_092037128.1">
    <property type="nucleotide sequence ID" value="NZ_FOOK01000008.1"/>
</dbReference>
<dbReference type="GO" id="GO:0005840">
    <property type="term" value="C:ribosome"/>
    <property type="evidence" value="ECO:0007669"/>
    <property type="project" value="UniProtKB-KW"/>
</dbReference>
<dbReference type="Gene3D" id="3.40.630.30">
    <property type="match status" value="1"/>
</dbReference>
<dbReference type="Pfam" id="PF00583">
    <property type="entry name" value="Acetyltransf_1"/>
    <property type="match status" value="1"/>
</dbReference>
<dbReference type="EMBL" id="FOOK01000008">
    <property type="protein sequence ID" value="SFF91481.1"/>
    <property type="molecule type" value="Genomic_DNA"/>
</dbReference>
<dbReference type="GO" id="GO:0016747">
    <property type="term" value="F:acyltransferase activity, transferring groups other than amino-acyl groups"/>
    <property type="evidence" value="ECO:0007669"/>
    <property type="project" value="InterPro"/>
</dbReference>
<keyword evidence="1" id="KW-0808">Transferase</keyword>
<protein>
    <submittedName>
        <fullName evidence="4">Ribosomal protein S18 acetylase RimI</fullName>
    </submittedName>
</protein>
<sequence length="168" mass="18894">MHIRRLNPEDAMSFRELRLRALKDHPDAFGTSYEEAANLSIEKTAEKLKPSPDAFVLGAFDEAGKLVGMVGFHREKGMKKRHKGVIWGMYCLPECRGKGVGKALLAEAVKRARKMKGLELITLRVVASNDPAKNLYLSVGFRTWGKEPRSLKIGSRYMDQELMVLDFG</sequence>